<proteinExistence type="predicted"/>
<gene>
    <name evidence="2" type="ORF">Mco01_24960</name>
</gene>
<dbReference type="EMBL" id="BOOC01000009">
    <property type="protein sequence ID" value="GIH39496.1"/>
    <property type="molecule type" value="Genomic_DNA"/>
</dbReference>
<feature type="region of interest" description="Disordered" evidence="1">
    <location>
        <begin position="91"/>
        <end position="115"/>
    </location>
</feature>
<reference evidence="2 3" key="1">
    <citation type="submission" date="2021-01" db="EMBL/GenBank/DDBJ databases">
        <title>Whole genome shotgun sequence of Microbispora corallina NBRC 16416.</title>
        <authorList>
            <person name="Komaki H."/>
            <person name="Tamura T."/>
        </authorList>
    </citation>
    <scope>NUCLEOTIDE SEQUENCE [LARGE SCALE GENOMIC DNA]</scope>
    <source>
        <strain evidence="2 3">NBRC 16416</strain>
    </source>
</reference>
<accession>A0ABQ4FXD9</accession>
<organism evidence="2 3">
    <name type="scientific">Microbispora corallina</name>
    <dbReference type="NCBI Taxonomy" id="83302"/>
    <lineage>
        <taxon>Bacteria</taxon>
        <taxon>Bacillati</taxon>
        <taxon>Actinomycetota</taxon>
        <taxon>Actinomycetes</taxon>
        <taxon>Streptosporangiales</taxon>
        <taxon>Streptosporangiaceae</taxon>
        <taxon>Microbispora</taxon>
    </lineage>
</organism>
<sequence>MVSRRVAQVGLPGIPWPPYPVGHGVHRPIGKVLVQGRSPDDYSDGGGVGGRSVAEMGCWASRPRWARAGALPDQQPYGLRARADRFVGRSAQPALPLARSRTTSISSAGSKGLVR</sequence>
<feature type="compositionally biased region" description="Polar residues" evidence="1">
    <location>
        <begin position="100"/>
        <end position="109"/>
    </location>
</feature>
<comment type="caution">
    <text evidence="2">The sequence shown here is derived from an EMBL/GenBank/DDBJ whole genome shotgun (WGS) entry which is preliminary data.</text>
</comment>
<name>A0ABQ4FXD9_9ACTN</name>
<protein>
    <submittedName>
        <fullName evidence="2">Uncharacterized protein</fullName>
    </submittedName>
</protein>
<keyword evidence="3" id="KW-1185">Reference proteome</keyword>
<evidence type="ECO:0000313" key="2">
    <source>
        <dbReference type="EMBL" id="GIH39496.1"/>
    </source>
</evidence>
<evidence type="ECO:0000256" key="1">
    <source>
        <dbReference type="SAM" id="MobiDB-lite"/>
    </source>
</evidence>
<dbReference type="Proteomes" id="UP000603904">
    <property type="component" value="Unassembled WGS sequence"/>
</dbReference>
<evidence type="ECO:0000313" key="3">
    <source>
        <dbReference type="Proteomes" id="UP000603904"/>
    </source>
</evidence>